<comment type="caution">
    <text evidence="2">The sequence shown here is derived from an EMBL/GenBank/DDBJ whole genome shotgun (WGS) entry which is preliminary data.</text>
</comment>
<keyword evidence="3" id="KW-1185">Reference proteome</keyword>
<organism evidence="2 3">
    <name type="scientific">Halocaridina rubra</name>
    <name type="common">Hawaiian red shrimp</name>
    <dbReference type="NCBI Taxonomy" id="373956"/>
    <lineage>
        <taxon>Eukaryota</taxon>
        <taxon>Metazoa</taxon>
        <taxon>Ecdysozoa</taxon>
        <taxon>Arthropoda</taxon>
        <taxon>Crustacea</taxon>
        <taxon>Multicrustacea</taxon>
        <taxon>Malacostraca</taxon>
        <taxon>Eumalacostraca</taxon>
        <taxon>Eucarida</taxon>
        <taxon>Decapoda</taxon>
        <taxon>Pleocyemata</taxon>
        <taxon>Caridea</taxon>
        <taxon>Atyoidea</taxon>
        <taxon>Atyidae</taxon>
        <taxon>Halocaridina</taxon>
    </lineage>
</organism>
<reference evidence="2 3" key="1">
    <citation type="submission" date="2023-11" db="EMBL/GenBank/DDBJ databases">
        <title>Halocaridina rubra genome assembly.</title>
        <authorList>
            <person name="Smith C."/>
        </authorList>
    </citation>
    <scope>NUCLEOTIDE SEQUENCE [LARGE SCALE GENOMIC DNA]</scope>
    <source>
        <strain evidence="2">EP-1</strain>
        <tissue evidence="2">Whole</tissue>
    </source>
</reference>
<evidence type="ECO:0000313" key="2">
    <source>
        <dbReference type="EMBL" id="KAK7085891.1"/>
    </source>
</evidence>
<gene>
    <name evidence="2" type="ORF">SK128_028260</name>
</gene>
<dbReference type="Proteomes" id="UP001381693">
    <property type="component" value="Unassembled WGS sequence"/>
</dbReference>
<dbReference type="InterPro" id="IPR016187">
    <property type="entry name" value="CTDL_fold"/>
</dbReference>
<proteinExistence type="predicted"/>
<feature type="region of interest" description="Disordered" evidence="1">
    <location>
        <begin position="1"/>
        <end position="27"/>
    </location>
</feature>
<dbReference type="SUPFAM" id="SSF56436">
    <property type="entry name" value="C-type lectin-like"/>
    <property type="match status" value="1"/>
</dbReference>
<dbReference type="EMBL" id="JAXCGZ010000499">
    <property type="protein sequence ID" value="KAK7085891.1"/>
    <property type="molecule type" value="Genomic_DNA"/>
</dbReference>
<dbReference type="AlphaFoldDB" id="A0AAN8XKF4"/>
<feature type="non-terminal residue" evidence="2">
    <location>
        <position position="1"/>
    </location>
</feature>
<evidence type="ECO:0000313" key="3">
    <source>
        <dbReference type="Proteomes" id="UP001381693"/>
    </source>
</evidence>
<evidence type="ECO:0000256" key="1">
    <source>
        <dbReference type="SAM" id="MobiDB-lite"/>
    </source>
</evidence>
<protein>
    <submittedName>
        <fullName evidence="2">Uncharacterized protein</fullName>
    </submittedName>
</protein>
<accession>A0AAN8XKF4</accession>
<dbReference type="CDD" id="cd00037">
    <property type="entry name" value="CLECT"/>
    <property type="match status" value="1"/>
</dbReference>
<sequence length="96" mass="10745">EPRGNYYSVKGENSPKETAPLPSSNSLTGESCALLDKTRYFYMDDYDCLEMNSFICQIPTWKGSLASTSTTIPNVTDLSGERLKELLATLKREKNL</sequence>
<name>A0AAN8XKF4_HALRR</name>